<dbReference type="InterPro" id="IPR017520">
    <property type="entry name" value="CHP03086"/>
</dbReference>
<dbReference type="GO" id="GO:0046872">
    <property type="term" value="F:metal ion binding"/>
    <property type="evidence" value="ECO:0007669"/>
    <property type="project" value="InterPro"/>
</dbReference>
<accession>A0A2T0S7B2</accession>
<name>A0A2T0S7B2_9ACTN</name>
<evidence type="ECO:0000259" key="1">
    <source>
        <dbReference type="Pfam" id="PF11716"/>
    </source>
</evidence>
<comment type="caution">
    <text evidence="2">The sequence shown here is derived from an EMBL/GenBank/DDBJ whole genome shotgun (WGS) entry which is preliminary data.</text>
</comment>
<evidence type="ECO:0000313" key="2">
    <source>
        <dbReference type="EMBL" id="PRY29296.1"/>
    </source>
</evidence>
<organism evidence="2 3">
    <name type="scientific">Pseudosporangium ferrugineum</name>
    <dbReference type="NCBI Taxonomy" id="439699"/>
    <lineage>
        <taxon>Bacteria</taxon>
        <taxon>Bacillati</taxon>
        <taxon>Actinomycetota</taxon>
        <taxon>Actinomycetes</taxon>
        <taxon>Micromonosporales</taxon>
        <taxon>Micromonosporaceae</taxon>
        <taxon>Pseudosporangium</taxon>
    </lineage>
</organism>
<gene>
    <name evidence="2" type="ORF">CLV70_10613</name>
</gene>
<dbReference type="Proteomes" id="UP000239209">
    <property type="component" value="Unassembled WGS sequence"/>
</dbReference>
<feature type="domain" description="Mycothiol-dependent maleylpyruvate isomerase metal-binding" evidence="1">
    <location>
        <begin position="19"/>
        <end position="69"/>
    </location>
</feature>
<dbReference type="NCBIfam" id="TIGR03083">
    <property type="entry name" value="maleylpyruvate isomerase family mycothiol-dependent enzyme"/>
    <property type="match status" value="1"/>
</dbReference>
<dbReference type="InterPro" id="IPR034660">
    <property type="entry name" value="DinB/YfiT-like"/>
</dbReference>
<reference evidence="2 3" key="1">
    <citation type="submission" date="2018-03" db="EMBL/GenBank/DDBJ databases">
        <title>Genomic Encyclopedia of Archaeal and Bacterial Type Strains, Phase II (KMG-II): from individual species to whole genera.</title>
        <authorList>
            <person name="Goeker M."/>
        </authorList>
    </citation>
    <scope>NUCLEOTIDE SEQUENCE [LARGE SCALE GENOMIC DNA]</scope>
    <source>
        <strain evidence="2 3">DSM 45348</strain>
    </source>
</reference>
<dbReference type="SUPFAM" id="SSF109854">
    <property type="entry name" value="DinB/YfiT-like putative metalloenzymes"/>
    <property type="match status" value="1"/>
</dbReference>
<keyword evidence="3" id="KW-1185">Reference proteome</keyword>
<dbReference type="Pfam" id="PF11716">
    <property type="entry name" value="MDMPI_N"/>
    <property type="match status" value="2"/>
</dbReference>
<evidence type="ECO:0000313" key="3">
    <source>
        <dbReference type="Proteomes" id="UP000239209"/>
    </source>
</evidence>
<dbReference type="AlphaFoldDB" id="A0A2T0S7B2"/>
<dbReference type="InterPro" id="IPR017517">
    <property type="entry name" value="Maleyloyr_isom"/>
</dbReference>
<protein>
    <submittedName>
        <fullName evidence="2">Uncharacterized protein (TIGR03086 family)</fullName>
    </submittedName>
</protein>
<dbReference type="NCBIfam" id="TIGR03086">
    <property type="entry name" value="TIGR03086 family metal-binding protein"/>
    <property type="match status" value="1"/>
</dbReference>
<sequence length="190" mass="20391">MRVTPKVSRVTTATVDQLTATAERVDRLIAGIKPDQWSEPTPCPEWDVQALVSHLVLGNAMVTSALTAEPMTFRTLRAGFDESVETLTAALRRPGALDRTVEVPFGRVSGVLAVHLRLTELLVHGWDLARATGQPTGFADDVVEQELAHTAPMLTGMPGDRRPFAAPVTAEPAAPPLDRLAALLGRRTTG</sequence>
<proteinExistence type="predicted"/>
<feature type="domain" description="Mycothiol-dependent maleylpyruvate isomerase metal-binding" evidence="1">
    <location>
        <begin position="70"/>
        <end position="129"/>
    </location>
</feature>
<dbReference type="Gene3D" id="1.20.120.450">
    <property type="entry name" value="dinb family like domain"/>
    <property type="match status" value="2"/>
</dbReference>
<dbReference type="EMBL" id="PVZG01000006">
    <property type="protein sequence ID" value="PRY29296.1"/>
    <property type="molecule type" value="Genomic_DNA"/>
</dbReference>
<dbReference type="InterPro" id="IPR024344">
    <property type="entry name" value="MDMPI_metal-binding"/>
</dbReference>